<dbReference type="Gene3D" id="3.40.50.10170">
    <property type="match status" value="1"/>
</dbReference>
<dbReference type="NCBIfam" id="TIGR00762">
    <property type="entry name" value="DegV"/>
    <property type="match status" value="1"/>
</dbReference>
<dbReference type="Pfam" id="PF02645">
    <property type="entry name" value="DegV"/>
    <property type="match status" value="1"/>
</dbReference>
<proteinExistence type="predicted"/>
<dbReference type="Proteomes" id="UP001209076">
    <property type="component" value="Unassembled WGS sequence"/>
</dbReference>
<keyword evidence="3" id="KW-1185">Reference proteome</keyword>
<dbReference type="InterPro" id="IPR050270">
    <property type="entry name" value="DegV_domain_contain"/>
</dbReference>
<protein>
    <submittedName>
        <fullName evidence="2">DegV family protein</fullName>
    </submittedName>
</protein>
<dbReference type="InterPro" id="IPR003797">
    <property type="entry name" value="DegV"/>
</dbReference>
<evidence type="ECO:0000313" key="3">
    <source>
        <dbReference type="Proteomes" id="UP001209076"/>
    </source>
</evidence>
<reference evidence="3" key="1">
    <citation type="submission" date="2023-07" db="EMBL/GenBank/DDBJ databases">
        <title>Novel Mycoplasma species identified in domestic and wild animals.</title>
        <authorList>
            <person name="Volokhov D.V."/>
            <person name="Furtak V.A."/>
            <person name="Zagorodnyaya T.A."/>
        </authorList>
    </citation>
    <scope>NUCLEOTIDE SEQUENCE [LARGE SCALE GENOMIC DNA]</scope>
    <source>
        <strain evidence="3">92-19</strain>
    </source>
</reference>
<dbReference type="InterPro" id="IPR043168">
    <property type="entry name" value="DegV_C"/>
</dbReference>
<dbReference type="PANTHER" id="PTHR33434">
    <property type="entry name" value="DEGV DOMAIN-CONTAINING PROTEIN DR_1986-RELATED"/>
    <property type="match status" value="1"/>
</dbReference>
<keyword evidence="1" id="KW-0446">Lipid-binding</keyword>
<dbReference type="PANTHER" id="PTHR33434:SF2">
    <property type="entry name" value="FATTY ACID-BINDING PROTEIN TM_1468"/>
    <property type="match status" value="1"/>
</dbReference>
<sequence length="283" mass="31152">MNKVIIMTDSTCDLSKDLIESRHIHVVPLYVNFGDLSYRDGIDLTTPELYDKVDELGYLPKSSAVSPGEFVNQFTPFIEQGYDIVCITIGSKLSGTYQSALIAKDMVDSERIHIVDSNNLSSGVGLVVLKGCDLRDQGLDALSIKRALDDITPRVRSQFAIQTMDYLYKGGRCSALSAFLGGVLAIKPIIQVNNGKLDVYKKAIGKMTRALDVMLEDYQSLYDQIDLDYVMVTHSLADKSAAYMLEKLQTMGMPKQLIETQAGCVISTHCGKGTIGILYILKA</sequence>
<evidence type="ECO:0000313" key="2">
    <source>
        <dbReference type="EMBL" id="MCU0105058.1"/>
    </source>
</evidence>
<organism evidence="2 3">
    <name type="scientific">Paracholeplasma vituli</name>
    <dbReference type="NCBI Taxonomy" id="69473"/>
    <lineage>
        <taxon>Bacteria</taxon>
        <taxon>Bacillati</taxon>
        <taxon>Mycoplasmatota</taxon>
        <taxon>Mollicutes</taxon>
        <taxon>Acholeplasmatales</taxon>
        <taxon>Acholeplasmataceae</taxon>
        <taxon>Paracholeplasma</taxon>
    </lineage>
</organism>
<dbReference type="PROSITE" id="PS51482">
    <property type="entry name" value="DEGV"/>
    <property type="match status" value="1"/>
</dbReference>
<name>A0ABT2PVS6_9MOLU</name>
<dbReference type="RefSeq" id="WP_262096321.1">
    <property type="nucleotide sequence ID" value="NZ_JAOEGN010000008.1"/>
</dbReference>
<evidence type="ECO:0000256" key="1">
    <source>
        <dbReference type="ARBA" id="ARBA00023121"/>
    </source>
</evidence>
<gene>
    <name evidence="2" type="ORF">N7603_05250</name>
</gene>
<accession>A0ABT2PVS6</accession>
<comment type="caution">
    <text evidence="2">The sequence shown here is derived from an EMBL/GenBank/DDBJ whole genome shotgun (WGS) entry which is preliminary data.</text>
</comment>
<dbReference type="SUPFAM" id="SSF82549">
    <property type="entry name" value="DAK1/DegV-like"/>
    <property type="match status" value="1"/>
</dbReference>
<dbReference type="EMBL" id="JAOEGN010000008">
    <property type="protein sequence ID" value="MCU0105058.1"/>
    <property type="molecule type" value="Genomic_DNA"/>
</dbReference>
<dbReference type="Gene3D" id="3.30.1180.10">
    <property type="match status" value="1"/>
</dbReference>